<dbReference type="KEGG" id="psim:KR76_04170"/>
<evidence type="ECO:0000256" key="1">
    <source>
        <dbReference type="SAM" id="MobiDB-lite"/>
    </source>
</evidence>
<name>A0A0A1DFT2_NOCSI</name>
<accession>A0A0A1DFT2</accession>
<evidence type="ECO:0000313" key="2">
    <source>
        <dbReference type="EMBL" id="AIY16156.1"/>
    </source>
</evidence>
<proteinExistence type="predicted"/>
<dbReference type="AlphaFoldDB" id="A0A0A1DFT2"/>
<feature type="compositionally biased region" description="Polar residues" evidence="1">
    <location>
        <begin position="1"/>
        <end position="14"/>
    </location>
</feature>
<dbReference type="GeneID" id="96608157"/>
<keyword evidence="3" id="KW-1185">Reference proteome</keyword>
<protein>
    <submittedName>
        <fullName evidence="2">Uncharacterized protein</fullName>
    </submittedName>
</protein>
<sequence length="79" mass="8606">MSNHPTQADDQNGLRSEIKHALNRASAENGSDTPDHVLADYLLACLAAFDAATLARSTWYGHHQQIGFTSAEEEPEGVR</sequence>
<dbReference type="RefSeq" id="WP_038676844.1">
    <property type="nucleotide sequence ID" value="NZ_BJMC01000029.1"/>
</dbReference>
<dbReference type="HOGENOM" id="CLU_2602496_0_0_11"/>
<feature type="region of interest" description="Disordered" evidence="1">
    <location>
        <begin position="1"/>
        <end position="33"/>
    </location>
</feature>
<reference evidence="2 3" key="1">
    <citation type="journal article" date="2015" name="Genome Announc.">
        <title>Complete Genome Sequence of Steroid-Transforming Nocardioides simplex VKM Ac-2033D.</title>
        <authorList>
            <person name="Shtratnikova V.Y."/>
            <person name="Schelkunov M.I."/>
            <person name="Pekov Y.A."/>
            <person name="Fokina V.V."/>
            <person name="Logacheva M.D."/>
            <person name="Sokolov S.L."/>
            <person name="Bragin E.Y."/>
            <person name="Ashapkin V.V."/>
            <person name="Donova M.V."/>
        </authorList>
    </citation>
    <scope>NUCLEOTIDE SEQUENCE [LARGE SCALE GENOMIC DNA]</scope>
    <source>
        <strain evidence="2 3">VKM Ac-2033D</strain>
    </source>
</reference>
<gene>
    <name evidence="2" type="ORF">KR76_04170</name>
</gene>
<dbReference type="EMBL" id="CP009896">
    <property type="protein sequence ID" value="AIY16156.1"/>
    <property type="molecule type" value="Genomic_DNA"/>
</dbReference>
<organism evidence="2 3">
    <name type="scientific">Nocardioides simplex</name>
    <name type="common">Arthrobacter simplex</name>
    <dbReference type="NCBI Taxonomy" id="2045"/>
    <lineage>
        <taxon>Bacteria</taxon>
        <taxon>Bacillati</taxon>
        <taxon>Actinomycetota</taxon>
        <taxon>Actinomycetes</taxon>
        <taxon>Propionibacteriales</taxon>
        <taxon>Nocardioidaceae</taxon>
        <taxon>Pimelobacter</taxon>
    </lineage>
</organism>
<evidence type="ECO:0000313" key="3">
    <source>
        <dbReference type="Proteomes" id="UP000030300"/>
    </source>
</evidence>
<dbReference type="Proteomes" id="UP000030300">
    <property type="component" value="Chromosome"/>
</dbReference>